<sequence>MSPAALLCGKRGLSSDVGISSVTGTPSASQDIPDEVTDHYLQKSGFDCQDPRLKRLLSLAAQKFVSDITQDAFHYAKLRTSAASGNGNAEGEAGRLVLTMDDLGSALGDHGVDGRKPDYCEFPAFTVWCCC</sequence>
<reference evidence="1" key="1">
    <citation type="submission" date="2023-04" db="EMBL/GenBank/DDBJ databases">
        <title>Draft Genome sequencing of Naganishia species isolated from polar environments using Oxford Nanopore Technology.</title>
        <authorList>
            <person name="Leo P."/>
            <person name="Venkateswaran K."/>
        </authorList>
    </citation>
    <scope>NUCLEOTIDE SEQUENCE</scope>
    <source>
        <strain evidence="1">MNA-CCFEE 5262</strain>
    </source>
</reference>
<protein>
    <submittedName>
        <fullName evidence="1">Uncharacterized protein</fullName>
    </submittedName>
</protein>
<evidence type="ECO:0000313" key="1">
    <source>
        <dbReference type="EMBL" id="KAJ9091097.1"/>
    </source>
</evidence>
<keyword evidence="2" id="KW-1185">Reference proteome</keyword>
<gene>
    <name evidence="1" type="ORF">QFC20_007729</name>
</gene>
<comment type="caution">
    <text evidence="1">The sequence shown here is derived from an EMBL/GenBank/DDBJ whole genome shotgun (WGS) entry which is preliminary data.</text>
</comment>
<evidence type="ECO:0000313" key="2">
    <source>
        <dbReference type="Proteomes" id="UP001230649"/>
    </source>
</evidence>
<name>A0ACC2UXK6_9TREE</name>
<dbReference type="Proteomes" id="UP001230649">
    <property type="component" value="Unassembled WGS sequence"/>
</dbReference>
<accession>A0ACC2UXK6</accession>
<proteinExistence type="predicted"/>
<organism evidence="1 2">
    <name type="scientific">Naganishia adeliensis</name>
    <dbReference type="NCBI Taxonomy" id="92952"/>
    <lineage>
        <taxon>Eukaryota</taxon>
        <taxon>Fungi</taxon>
        <taxon>Dikarya</taxon>
        <taxon>Basidiomycota</taxon>
        <taxon>Agaricomycotina</taxon>
        <taxon>Tremellomycetes</taxon>
        <taxon>Filobasidiales</taxon>
        <taxon>Filobasidiaceae</taxon>
        <taxon>Naganishia</taxon>
    </lineage>
</organism>
<dbReference type="EMBL" id="JASBWS010000212">
    <property type="protein sequence ID" value="KAJ9091097.1"/>
    <property type="molecule type" value="Genomic_DNA"/>
</dbReference>